<evidence type="ECO:0000313" key="3">
    <source>
        <dbReference type="Proteomes" id="UP001432027"/>
    </source>
</evidence>
<name>A0AAV5UFM3_9BILA</name>
<organism evidence="2 3">
    <name type="scientific">Pristionchus entomophagus</name>
    <dbReference type="NCBI Taxonomy" id="358040"/>
    <lineage>
        <taxon>Eukaryota</taxon>
        <taxon>Metazoa</taxon>
        <taxon>Ecdysozoa</taxon>
        <taxon>Nematoda</taxon>
        <taxon>Chromadorea</taxon>
        <taxon>Rhabditida</taxon>
        <taxon>Rhabditina</taxon>
        <taxon>Diplogasteromorpha</taxon>
        <taxon>Diplogasteroidea</taxon>
        <taxon>Neodiplogasteridae</taxon>
        <taxon>Pristionchus</taxon>
    </lineage>
</organism>
<evidence type="ECO:0000313" key="2">
    <source>
        <dbReference type="EMBL" id="GMT05508.1"/>
    </source>
</evidence>
<dbReference type="Proteomes" id="UP001432027">
    <property type="component" value="Unassembled WGS sequence"/>
</dbReference>
<feature type="non-terminal residue" evidence="2">
    <location>
        <position position="1"/>
    </location>
</feature>
<evidence type="ECO:0000256" key="1">
    <source>
        <dbReference type="SAM" id="MobiDB-lite"/>
    </source>
</evidence>
<reference evidence="2" key="1">
    <citation type="submission" date="2023-10" db="EMBL/GenBank/DDBJ databases">
        <title>Genome assembly of Pristionchus species.</title>
        <authorList>
            <person name="Yoshida K."/>
            <person name="Sommer R.J."/>
        </authorList>
    </citation>
    <scope>NUCLEOTIDE SEQUENCE</scope>
    <source>
        <strain evidence="2">RS0144</strain>
    </source>
</reference>
<sequence>KISDYIKEFNNMARKVDVENASQGNVPDSRRQSPNCPRTTASGCANSSLTCAMNHRPMTASCWLNRPCSSFVFFFLD</sequence>
<accession>A0AAV5UFM3</accession>
<protein>
    <submittedName>
        <fullName evidence="2">Uncharacterized protein</fullName>
    </submittedName>
</protein>
<feature type="region of interest" description="Disordered" evidence="1">
    <location>
        <begin position="18"/>
        <end position="41"/>
    </location>
</feature>
<proteinExistence type="predicted"/>
<feature type="compositionally biased region" description="Polar residues" evidence="1">
    <location>
        <begin position="20"/>
        <end position="41"/>
    </location>
</feature>
<dbReference type="EMBL" id="BTSX01000006">
    <property type="protein sequence ID" value="GMT05508.1"/>
    <property type="molecule type" value="Genomic_DNA"/>
</dbReference>
<comment type="caution">
    <text evidence="2">The sequence shown here is derived from an EMBL/GenBank/DDBJ whole genome shotgun (WGS) entry which is preliminary data.</text>
</comment>
<keyword evidence="3" id="KW-1185">Reference proteome</keyword>
<gene>
    <name evidence="2" type="ORF">PENTCL1PPCAC_27682</name>
</gene>
<dbReference type="AlphaFoldDB" id="A0AAV5UFM3"/>